<organism evidence="3 4">
    <name type="scientific">Sphingobium herbicidovorans (strain ATCC 700291 / DSM 11019 / CCUG 56400 / KCTC 2939 / LMG 18315 / NBRC 16415 / MH)</name>
    <name type="common">Sphingomonas herbicidovorans</name>
    <dbReference type="NCBI Taxonomy" id="1219045"/>
    <lineage>
        <taxon>Bacteria</taxon>
        <taxon>Pseudomonadati</taxon>
        <taxon>Pseudomonadota</taxon>
        <taxon>Alphaproteobacteria</taxon>
        <taxon>Sphingomonadales</taxon>
        <taxon>Sphingomonadaceae</taxon>
        <taxon>Sphingobium</taxon>
    </lineage>
</organism>
<dbReference type="RefSeq" id="WP_021243090.1">
    <property type="nucleotide sequence ID" value="NZ_BCZD01000020.1"/>
</dbReference>
<keyword evidence="3" id="KW-0449">Lipoprotein</keyword>
<name>A0A086PDF6_SPHHM</name>
<keyword evidence="2" id="KW-0732">Signal</keyword>
<dbReference type="Proteomes" id="UP000024284">
    <property type="component" value="Unassembled WGS sequence"/>
</dbReference>
<evidence type="ECO:0000313" key="4">
    <source>
        <dbReference type="Proteomes" id="UP000024284"/>
    </source>
</evidence>
<dbReference type="STRING" id="76947.GCA_002080435_03703"/>
<comment type="caution">
    <text evidence="3">The sequence shown here is derived from an EMBL/GenBank/DDBJ whole genome shotgun (WGS) entry which is preliminary data.</text>
</comment>
<feature type="compositionally biased region" description="Low complexity" evidence="1">
    <location>
        <begin position="33"/>
        <end position="52"/>
    </location>
</feature>
<gene>
    <name evidence="3" type="ORF">BV98_000621</name>
</gene>
<dbReference type="AlphaFoldDB" id="A0A086PDF6"/>
<feature type="signal peptide" evidence="2">
    <location>
        <begin position="1"/>
        <end position="20"/>
    </location>
</feature>
<keyword evidence="4" id="KW-1185">Reference proteome</keyword>
<sequence length="105" mass="10949">MVGNRKVILSLISVSLLSMAALSGCERKTDQTVPAAANSAAPAAGADSVNPAGMDHSDAMANEQEMERHHQQAMDHDAMRQGGMNSSAPKTEPAPADSAMPMKDM</sequence>
<reference evidence="3" key="1">
    <citation type="submission" date="2014-08" db="EMBL/GenBank/DDBJ databases">
        <title>Draft genome sequences of Sphingobium herbicidovorans.</title>
        <authorList>
            <person name="Gan H.M."/>
            <person name="Gan H.Y."/>
            <person name="Savka M.A."/>
        </authorList>
    </citation>
    <scope>NUCLEOTIDE SEQUENCE [LARGE SCALE GENOMIC DNA]</scope>
    <source>
        <strain evidence="3">NBRC 16415</strain>
    </source>
</reference>
<feature type="compositionally biased region" description="Basic and acidic residues" evidence="1">
    <location>
        <begin position="65"/>
        <end position="79"/>
    </location>
</feature>
<feature type="region of interest" description="Disordered" evidence="1">
    <location>
        <begin position="26"/>
        <end position="105"/>
    </location>
</feature>
<dbReference type="PROSITE" id="PS51257">
    <property type="entry name" value="PROKAR_LIPOPROTEIN"/>
    <property type="match status" value="1"/>
</dbReference>
<protein>
    <submittedName>
        <fullName evidence="3">Lipoprotein</fullName>
    </submittedName>
</protein>
<dbReference type="EMBL" id="JFZA02000003">
    <property type="protein sequence ID" value="KFG91424.1"/>
    <property type="molecule type" value="Genomic_DNA"/>
</dbReference>
<proteinExistence type="predicted"/>
<evidence type="ECO:0000256" key="1">
    <source>
        <dbReference type="SAM" id="MobiDB-lite"/>
    </source>
</evidence>
<dbReference type="OrthoDB" id="7190380at2"/>
<evidence type="ECO:0000256" key="2">
    <source>
        <dbReference type="SAM" id="SignalP"/>
    </source>
</evidence>
<accession>A0A086PDF6</accession>
<feature type="chain" id="PRO_5001813208" evidence="2">
    <location>
        <begin position="21"/>
        <end position="105"/>
    </location>
</feature>
<evidence type="ECO:0000313" key="3">
    <source>
        <dbReference type="EMBL" id="KFG91424.1"/>
    </source>
</evidence>
<dbReference type="PATRIC" id="fig|1219045.3.peg.632"/>